<evidence type="ECO:0000313" key="6">
    <source>
        <dbReference type="EMBL" id="WOL00551.1"/>
    </source>
</evidence>
<dbReference type="PRINTS" id="PR00385">
    <property type="entry name" value="P450"/>
</dbReference>
<evidence type="ECO:0000256" key="2">
    <source>
        <dbReference type="ARBA" id="ARBA00022723"/>
    </source>
</evidence>
<organism evidence="6 7">
    <name type="scientific">Canna indica</name>
    <name type="common">Indian-shot</name>
    <dbReference type="NCBI Taxonomy" id="4628"/>
    <lineage>
        <taxon>Eukaryota</taxon>
        <taxon>Viridiplantae</taxon>
        <taxon>Streptophyta</taxon>
        <taxon>Embryophyta</taxon>
        <taxon>Tracheophyta</taxon>
        <taxon>Spermatophyta</taxon>
        <taxon>Magnoliopsida</taxon>
        <taxon>Liliopsida</taxon>
        <taxon>Zingiberales</taxon>
        <taxon>Cannaceae</taxon>
        <taxon>Canna</taxon>
    </lineage>
</organism>
<feature type="region of interest" description="Disordered" evidence="5">
    <location>
        <begin position="71"/>
        <end position="99"/>
    </location>
</feature>
<evidence type="ECO:0000256" key="1">
    <source>
        <dbReference type="ARBA" id="ARBA00010617"/>
    </source>
</evidence>
<feature type="compositionally biased region" description="Low complexity" evidence="5">
    <location>
        <begin position="71"/>
        <end position="83"/>
    </location>
</feature>
<dbReference type="PANTHER" id="PTHR24296">
    <property type="entry name" value="CYTOCHROME P450"/>
    <property type="match status" value="1"/>
</dbReference>
<dbReference type="Gene3D" id="1.10.630.10">
    <property type="entry name" value="Cytochrome P450"/>
    <property type="match status" value="1"/>
</dbReference>
<dbReference type="SUPFAM" id="SSF48264">
    <property type="entry name" value="Cytochrome P450"/>
    <property type="match status" value="1"/>
</dbReference>
<evidence type="ECO:0000256" key="5">
    <source>
        <dbReference type="SAM" id="MobiDB-lite"/>
    </source>
</evidence>
<accession>A0AAQ3K7Q3</accession>
<evidence type="ECO:0000313" key="7">
    <source>
        <dbReference type="Proteomes" id="UP001327560"/>
    </source>
</evidence>
<dbReference type="Pfam" id="PF00067">
    <property type="entry name" value="p450"/>
    <property type="match status" value="1"/>
</dbReference>
<keyword evidence="4" id="KW-0408">Iron</keyword>
<comment type="similarity">
    <text evidence="1">Belongs to the cytochrome P450 family.</text>
</comment>
<keyword evidence="3" id="KW-0560">Oxidoreductase</keyword>
<dbReference type="PRINTS" id="PR00463">
    <property type="entry name" value="EP450I"/>
</dbReference>
<gene>
    <name evidence="6" type="ORF">Cni_G09264</name>
</gene>
<reference evidence="6 7" key="1">
    <citation type="submission" date="2023-10" db="EMBL/GenBank/DDBJ databases">
        <title>Chromosome-scale genome assembly provides insights into flower coloration mechanisms of Canna indica.</title>
        <authorList>
            <person name="Li C."/>
        </authorList>
    </citation>
    <scope>NUCLEOTIDE SEQUENCE [LARGE SCALE GENOMIC DNA]</scope>
    <source>
        <tissue evidence="6">Flower</tissue>
    </source>
</reference>
<dbReference type="AlphaFoldDB" id="A0AAQ3K7Q3"/>
<name>A0AAQ3K7Q3_9LILI</name>
<dbReference type="EMBL" id="CP136892">
    <property type="protein sequence ID" value="WOL00551.1"/>
    <property type="molecule type" value="Genomic_DNA"/>
</dbReference>
<dbReference type="CDD" id="cd11064">
    <property type="entry name" value="CYP86A"/>
    <property type="match status" value="1"/>
</dbReference>
<keyword evidence="2" id="KW-0479">Metal-binding</keyword>
<keyword evidence="7" id="KW-1185">Reference proteome</keyword>
<dbReference type="InterPro" id="IPR002401">
    <property type="entry name" value="Cyt_P450_E_grp-I"/>
</dbReference>
<feature type="compositionally biased region" description="Basic and acidic residues" evidence="5">
    <location>
        <begin position="12"/>
        <end position="21"/>
    </location>
</feature>
<proteinExistence type="inferred from homology"/>
<dbReference type="GO" id="GO:0016705">
    <property type="term" value="F:oxidoreductase activity, acting on paired donors, with incorporation or reduction of molecular oxygen"/>
    <property type="evidence" value="ECO:0007669"/>
    <property type="project" value="InterPro"/>
</dbReference>
<dbReference type="GO" id="GO:0005506">
    <property type="term" value="F:iron ion binding"/>
    <property type="evidence" value="ECO:0007669"/>
    <property type="project" value="InterPro"/>
</dbReference>
<sequence>MTFTRKTMASRGTREVKAKKLHQRDLEIGCSNSETSLGPSANFNLVRSLGNLQSQSKATWIRHLQSSSFRRCSSPLSSSTTSSVAFPPPQTTVRSRTPSSAPSSPFFFNHHRFLDLAADLFAASPAGTFKVRGPLALSGGVVTNRPSVVDHLIRSNFSNYVKGERIGATLSDLLGHGIFNIDGHLWFLQHKIASHEFTTCSLNSFVSDVVRFQLRDRFLPLLSAAAIDECGITVDLQDVLRRFAFDNICTIAFGTDPTSLRVGSGDYPRGNSFYAFDSAVEISSARLFAPIPLIWKLKRFLNVGSERRLKNAIKIIDGYATRVIELKEDQELKKQDLLSRFMAALDEEDNELRVMFKELQQRRKFLRDIVISFILAGKDTTSAGLTWFFWLLAIHPRCEEKIHKEIAELGEEEGEQMGYDELKGMHYLHAAITEALRVYPPVPIDTRVAAANDELPDGTLVKAGWFADYCTYAMAREEQVWGANCREFKPERWLDEKGEFVAAEVARFPVRCTLPRPTFSTVRKQTMYIMTVNFSSLNTHLIAHCHELIPGMSHLIFLIELACYLAFRHNSSIDLVIITDCPSSIFYNPFVESLPLGITFVTLPPLPPPLQPP</sequence>
<protein>
    <submittedName>
        <fullName evidence="6">Cytochrome P450</fullName>
    </submittedName>
</protein>
<dbReference type="InterPro" id="IPR036396">
    <property type="entry name" value="Cyt_P450_sf"/>
</dbReference>
<dbReference type="InterPro" id="IPR001128">
    <property type="entry name" value="Cyt_P450"/>
</dbReference>
<feature type="region of interest" description="Disordered" evidence="5">
    <location>
        <begin position="1"/>
        <end position="21"/>
    </location>
</feature>
<evidence type="ECO:0000256" key="3">
    <source>
        <dbReference type="ARBA" id="ARBA00023002"/>
    </source>
</evidence>
<evidence type="ECO:0000256" key="4">
    <source>
        <dbReference type="ARBA" id="ARBA00023004"/>
    </source>
</evidence>
<dbReference type="GO" id="GO:0004497">
    <property type="term" value="F:monooxygenase activity"/>
    <property type="evidence" value="ECO:0007669"/>
    <property type="project" value="InterPro"/>
</dbReference>
<dbReference type="Proteomes" id="UP001327560">
    <property type="component" value="Chromosome 3"/>
</dbReference>
<dbReference type="GO" id="GO:0020037">
    <property type="term" value="F:heme binding"/>
    <property type="evidence" value="ECO:0007669"/>
    <property type="project" value="InterPro"/>
</dbReference>